<evidence type="ECO:0000256" key="1">
    <source>
        <dbReference type="SAM" id="MobiDB-lite"/>
    </source>
</evidence>
<organism evidence="3">
    <name type="scientific">Arthroderma gypseum (strain ATCC MYA-4604 / CBS 118893)</name>
    <name type="common">Microsporum gypseum</name>
    <dbReference type="NCBI Taxonomy" id="535722"/>
    <lineage>
        <taxon>Eukaryota</taxon>
        <taxon>Fungi</taxon>
        <taxon>Dikarya</taxon>
        <taxon>Ascomycota</taxon>
        <taxon>Pezizomycotina</taxon>
        <taxon>Eurotiomycetes</taxon>
        <taxon>Eurotiomycetidae</taxon>
        <taxon>Onygenales</taxon>
        <taxon>Arthrodermataceae</taxon>
        <taxon>Nannizzia</taxon>
    </lineage>
</organism>
<accession>E4UVI3</accession>
<proteinExistence type="predicted"/>
<dbReference type="InParanoid" id="E4UVI3"/>
<keyword evidence="3" id="KW-1185">Reference proteome</keyword>
<name>E4UVI3_ARTGP</name>
<feature type="region of interest" description="Disordered" evidence="1">
    <location>
        <begin position="1"/>
        <end position="37"/>
    </location>
</feature>
<evidence type="ECO:0000313" key="3">
    <source>
        <dbReference type="Proteomes" id="UP000002669"/>
    </source>
</evidence>
<dbReference type="RefSeq" id="XP_003172721.1">
    <property type="nucleotide sequence ID" value="XM_003172673.1"/>
</dbReference>
<protein>
    <submittedName>
        <fullName evidence="2">Uncharacterized protein</fullName>
    </submittedName>
</protein>
<dbReference type="AlphaFoldDB" id="E4UVI3"/>
<dbReference type="VEuPathDB" id="FungiDB:MGYG_09079"/>
<dbReference type="EMBL" id="DS989825">
    <property type="protein sequence ID" value="EFR02310.1"/>
    <property type="molecule type" value="Genomic_DNA"/>
</dbReference>
<feature type="compositionally biased region" description="Basic and acidic residues" evidence="1">
    <location>
        <begin position="1"/>
        <end position="32"/>
    </location>
</feature>
<feature type="region of interest" description="Disordered" evidence="1">
    <location>
        <begin position="59"/>
        <end position="83"/>
    </location>
</feature>
<dbReference type="HOGENOM" id="CLU_2026154_0_0_1"/>
<dbReference type="Proteomes" id="UP000002669">
    <property type="component" value="Unassembled WGS sequence"/>
</dbReference>
<dbReference type="GeneID" id="10027996"/>
<evidence type="ECO:0000313" key="2">
    <source>
        <dbReference type="EMBL" id="EFR02310.1"/>
    </source>
</evidence>
<gene>
    <name evidence="2" type="ORF">MGYG_09079</name>
</gene>
<reference evidence="3" key="1">
    <citation type="journal article" date="2012" name="MBio">
        <title>Comparative genome analysis of Trichophyton rubrum and related dermatophytes reveals candidate genes involved in infection.</title>
        <authorList>
            <person name="Martinez D.A."/>
            <person name="Oliver B.G."/>
            <person name="Graeser Y."/>
            <person name="Goldberg J.M."/>
            <person name="Li W."/>
            <person name="Martinez-Rossi N.M."/>
            <person name="Monod M."/>
            <person name="Shelest E."/>
            <person name="Barton R.C."/>
            <person name="Birch E."/>
            <person name="Brakhage A.A."/>
            <person name="Chen Z."/>
            <person name="Gurr S.J."/>
            <person name="Heiman D."/>
            <person name="Heitman J."/>
            <person name="Kosti I."/>
            <person name="Rossi A."/>
            <person name="Saif S."/>
            <person name="Samalova M."/>
            <person name="Saunders C.W."/>
            <person name="Shea T."/>
            <person name="Summerbell R.C."/>
            <person name="Xu J."/>
            <person name="Young S."/>
            <person name="Zeng Q."/>
            <person name="Birren B.W."/>
            <person name="Cuomo C.A."/>
            <person name="White T.C."/>
        </authorList>
    </citation>
    <scope>NUCLEOTIDE SEQUENCE [LARGE SCALE GENOMIC DNA]</scope>
    <source>
        <strain evidence="3">ATCC MYA-4604 / CBS 118893</strain>
    </source>
</reference>
<sequence>MLREHRLDRHREDAANDRTNQRERRGQRKGPDPAKGGILHPAYALAFRLACPLTHSGLSSLGLAGPEEDEEEDIDNKSKRRGGPYVLIFSPGFGVMYGVLDTPSTSSNIVQHRLCDRFRGAG</sequence>